<evidence type="ECO:0000313" key="1">
    <source>
        <dbReference type="EMBL" id="PAP91973.1"/>
    </source>
</evidence>
<dbReference type="Gene3D" id="3.40.50.720">
    <property type="entry name" value="NAD(P)-binding Rossmann-like Domain"/>
    <property type="match status" value="1"/>
</dbReference>
<comment type="caution">
    <text evidence="1">The sequence shown here is derived from an EMBL/GenBank/DDBJ whole genome shotgun (WGS) entry which is preliminary data.</text>
</comment>
<gene>
    <name evidence="1" type="ORF">CIT31_28600</name>
</gene>
<dbReference type="Gene3D" id="3.50.50.60">
    <property type="entry name" value="FAD/NAD(P)-binding domain"/>
    <property type="match status" value="1"/>
</dbReference>
<proteinExistence type="predicted"/>
<organism evidence="1 2">
    <name type="scientific">Mesorhizobium wenxiniae</name>
    <dbReference type="NCBI Taxonomy" id="2014805"/>
    <lineage>
        <taxon>Bacteria</taxon>
        <taxon>Pseudomonadati</taxon>
        <taxon>Pseudomonadota</taxon>
        <taxon>Alphaproteobacteria</taxon>
        <taxon>Hyphomicrobiales</taxon>
        <taxon>Phyllobacteriaceae</taxon>
        <taxon>Mesorhizobium</taxon>
    </lineage>
</organism>
<dbReference type="Proteomes" id="UP000215931">
    <property type="component" value="Unassembled WGS sequence"/>
</dbReference>
<dbReference type="InterPro" id="IPR036188">
    <property type="entry name" value="FAD/NAD-bd_sf"/>
</dbReference>
<protein>
    <submittedName>
        <fullName evidence="1">Uncharacterized protein</fullName>
    </submittedName>
</protein>
<sequence>MPKTDIRHIVTPDALVGKELERMSVDLHVRRALARLRLRFVTESATRRWPARRRGSFRCSPGRNKKLKADTFVYSATSAAGDEVSRKPVKRGIVFTALGDCTAARAAFAIHNVRKVALGL</sequence>
<accession>A0A271K876</accession>
<dbReference type="EMBL" id="NPKH01000037">
    <property type="protein sequence ID" value="PAP91973.1"/>
    <property type="molecule type" value="Genomic_DNA"/>
</dbReference>
<evidence type="ECO:0000313" key="2">
    <source>
        <dbReference type="Proteomes" id="UP000215931"/>
    </source>
</evidence>
<keyword evidence="2" id="KW-1185">Reference proteome</keyword>
<name>A0A271K876_9HYPH</name>
<dbReference type="AlphaFoldDB" id="A0A271K876"/>
<reference evidence="1 2" key="1">
    <citation type="submission" date="2017-08" db="EMBL/GenBank/DDBJ databases">
        <title>Mesorhizobium wenxinae sp. nov., a novel rhizobial species isolated from root nodules of chickpea (Cicer arietinum L.).</title>
        <authorList>
            <person name="Zhang J."/>
        </authorList>
    </citation>
    <scope>NUCLEOTIDE SEQUENCE [LARGE SCALE GENOMIC DNA]</scope>
    <source>
        <strain evidence="2">WYCCWR 10019</strain>
    </source>
</reference>